<accession>A0A8A4TEN4</accession>
<dbReference type="Gene3D" id="3.40.50.2000">
    <property type="entry name" value="Glycogen Phosphorylase B"/>
    <property type="match status" value="1"/>
</dbReference>
<dbReference type="Gene3D" id="1.25.40.10">
    <property type="entry name" value="Tetratricopeptide repeat domain"/>
    <property type="match status" value="1"/>
</dbReference>
<protein>
    <submittedName>
        <fullName evidence="2">Glycosyltransferase</fullName>
    </submittedName>
</protein>
<feature type="domain" description="Spore protein YkvP/CgeB glycosyl transferase-like" evidence="1">
    <location>
        <begin position="188"/>
        <end position="314"/>
    </location>
</feature>
<evidence type="ECO:0000313" key="3">
    <source>
        <dbReference type="Proteomes" id="UP000663929"/>
    </source>
</evidence>
<sequence length="523" mass="60232">MKYLVVQVFWYFDQVTGEFNYRIRKPGEILAQHPDFLVCNIHLFHPLFSQLALAADLLILHLLADEEVGHIIALRKKLGKPTIYEIPDNFLSLGPWVGTDDALRNPQIRQNFLFNASQCDALQLSSPELQKTFGYLNPRTQVFENQTDQFSAPSPGDTFVFGWGGSKGHEADLAEVAPAIERFCRDHPDAVFSYMGYEPIFQRYFAQIPNAQCRPGGPIEDYYAFLEHLEVGMAPLRDTEFNRCRSDVKFLEYAAHGVVPVLSDAACYRVHGEDGQNCFFFKDPDQLYARLAFLYRNAEERRAAAQRAYDYASVKRSLSNHLDRRASFYKTLLFFDPNVDELPLLPDCEGLIGYIRKVTYLFEACRLVEAMELLAKVLEMHPTFPQAHMWRLRTMVKGGHLEEALATYRDYEVSPIYWDILHEQLAIASFALGDPNWREHHRRILSPVTRLRLEPTNRLDREMIFRQILDFNPYHYDSLVSLSILLSRGGKPQEALGFLRRAERINPEEIDVDGALAKLLNPS</sequence>
<organism evidence="2 3">
    <name type="scientific">Sulfidibacter corallicola</name>
    <dbReference type="NCBI Taxonomy" id="2818388"/>
    <lineage>
        <taxon>Bacteria</taxon>
        <taxon>Pseudomonadati</taxon>
        <taxon>Acidobacteriota</taxon>
        <taxon>Holophagae</taxon>
        <taxon>Acanthopleuribacterales</taxon>
        <taxon>Acanthopleuribacteraceae</taxon>
        <taxon>Sulfidibacter</taxon>
    </lineage>
</organism>
<gene>
    <name evidence="2" type="ORF">J3U87_20685</name>
</gene>
<dbReference type="RefSeq" id="WP_237377670.1">
    <property type="nucleotide sequence ID" value="NZ_CP071793.1"/>
</dbReference>
<dbReference type="SUPFAM" id="SSF53756">
    <property type="entry name" value="UDP-Glycosyltransferase/glycogen phosphorylase"/>
    <property type="match status" value="1"/>
</dbReference>
<dbReference type="EMBL" id="CP071793">
    <property type="protein sequence ID" value="QTD48007.1"/>
    <property type="molecule type" value="Genomic_DNA"/>
</dbReference>
<reference evidence="2" key="1">
    <citation type="submission" date="2021-03" db="EMBL/GenBank/DDBJ databases">
        <title>Acanthopleuribacteraceae sp. M133.</title>
        <authorList>
            <person name="Wang G."/>
        </authorList>
    </citation>
    <scope>NUCLEOTIDE SEQUENCE</scope>
    <source>
        <strain evidence="2">M133</strain>
    </source>
</reference>
<evidence type="ECO:0000259" key="1">
    <source>
        <dbReference type="Pfam" id="PF13524"/>
    </source>
</evidence>
<dbReference type="Pfam" id="PF13524">
    <property type="entry name" value="Glyco_trans_1_2"/>
    <property type="match status" value="1"/>
</dbReference>
<dbReference type="Proteomes" id="UP000663929">
    <property type="component" value="Chromosome"/>
</dbReference>
<keyword evidence="3" id="KW-1185">Reference proteome</keyword>
<dbReference type="SUPFAM" id="SSF48452">
    <property type="entry name" value="TPR-like"/>
    <property type="match status" value="1"/>
</dbReference>
<dbReference type="AlphaFoldDB" id="A0A8A4TEN4"/>
<proteinExistence type="predicted"/>
<dbReference type="KEGG" id="scor:J3U87_20685"/>
<dbReference type="InterPro" id="IPR011990">
    <property type="entry name" value="TPR-like_helical_dom_sf"/>
</dbReference>
<name>A0A8A4TEN4_SULCO</name>
<evidence type="ECO:0000313" key="2">
    <source>
        <dbReference type="EMBL" id="QTD48007.1"/>
    </source>
</evidence>
<dbReference type="InterPro" id="IPR055259">
    <property type="entry name" value="YkvP/CgeB_Glyco_trans-like"/>
</dbReference>